<evidence type="ECO:0000256" key="1">
    <source>
        <dbReference type="ARBA" id="ARBA00022737"/>
    </source>
</evidence>
<keyword evidence="1" id="KW-0677">Repeat</keyword>
<dbReference type="Gene3D" id="2.30.30.40">
    <property type="entry name" value="SH3 Domains"/>
    <property type="match status" value="1"/>
</dbReference>
<feature type="signal peptide" evidence="5">
    <location>
        <begin position="1"/>
        <end position="30"/>
    </location>
</feature>
<evidence type="ECO:0000313" key="8">
    <source>
        <dbReference type="Proteomes" id="UP001474120"/>
    </source>
</evidence>
<dbReference type="InterPro" id="IPR011990">
    <property type="entry name" value="TPR-like_helical_dom_sf"/>
</dbReference>
<dbReference type="Proteomes" id="UP001474120">
    <property type="component" value="Unassembled WGS sequence"/>
</dbReference>
<dbReference type="Pfam" id="PF06347">
    <property type="entry name" value="SH3_4"/>
    <property type="match status" value="1"/>
</dbReference>
<feature type="domain" description="SH3b" evidence="6">
    <location>
        <begin position="200"/>
        <end position="262"/>
    </location>
</feature>
<keyword evidence="4" id="KW-0472">Membrane</keyword>
<keyword evidence="4" id="KW-1133">Transmembrane helix</keyword>
<dbReference type="SMART" id="SM00028">
    <property type="entry name" value="TPR"/>
    <property type="match status" value="2"/>
</dbReference>
<feature type="repeat" description="TPR" evidence="3">
    <location>
        <begin position="67"/>
        <end position="100"/>
    </location>
</feature>
<dbReference type="PROSITE" id="PS50293">
    <property type="entry name" value="TPR_REGION"/>
    <property type="match status" value="1"/>
</dbReference>
<keyword evidence="2 3" id="KW-0802">TPR repeat</keyword>
<dbReference type="PROSITE" id="PS50005">
    <property type="entry name" value="TPR"/>
    <property type="match status" value="1"/>
</dbReference>
<feature type="chain" id="PRO_5046356173" evidence="5">
    <location>
        <begin position="31"/>
        <end position="262"/>
    </location>
</feature>
<dbReference type="Pfam" id="PF00515">
    <property type="entry name" value="TPR_1"/>
    <property type="match status" value="1"/>
</dbReference>
<evidence type="ECO:0000313" key="7">
    <source>
        <dbReference type="EMBL" id="MEL4456639.1"/>
    </source>
</evidence>
<evidence type="ECO:0000256" key="3">
    <source>
        <dbReference type="PROSITE-ProRule" id="PRU00339"/>
    </source>
</evidence>
<evidence type="ECO:0000256" key="4">
    <source>
        <dbReference type="SAM" id="Phobius"/>
    </source>
</evidence>
<dbReference type="InterPro" id="IPR019734">
    <property type="entry name" value="TPR_rpt"/>
</dbReference>
<dbReference type="EMBL" id="JBCDNA010000003">
    <property type="protein sequence ID" value="MEL4456639.1"/>
    <property type="molecule type" value="Genomic_DNA"/>
</dbReference>
<organism evidence="7 8">
    <name type="scientific">Lutimonas vermicola</name>
    <dbReference type="NCBI Taxonomy" id="414288"/>
    <lineage>
        <taxon>Bacteria</taxon>
        <taxon>Pseudomonadati</taxon>
        <taxon>Bacteroidota</taxon>
        <taxon>Flavobacteriia</taxon>
        <taxon>Flavobacteriales</taxon>
        <taxon>Flavobacteriaceae</taxon>
        <taxon>Lutimonas</taxon>
    </lineage>
</organism>
<dbReference type="SMART" id="SM00287">
    <property type="entry name" value="SH3b"/>
    <property type="match status" value="1"/>
</dbReference>
<sequence length="262" mass="30462">MFKSKVLKGLFYIALIAICTYSGSGMQLHAQTPDSLFTAANKLYQQEKYLEALQAYQKIEKQDLESASLYYNMANIYYRSNQVAPAIYYYEKALKLAPNDKDILFNLEFANRTILDNIEPLPRSLWQKFMNDVVLRFTYETWSKIAVSLAFVFAVLFLMYHFSYSTRKKRIYFVTSILSVIFVTTSLFFSYRNKHYVDRNTEAIVFSTEVEVKSAPTNSSDVYFELHEGTKVLILETLDNWKKIRIADGKMGWINAAAIKEI</sequence>
<reference evidence="7 8" key="1">
    <citation type="submission" date="2024-04" db="EMBL/GenBank/DDBJ databases">
        <title>whole genome sequencing of Lutimonas vermicola strain IMCC1616.</title>
        <authorList>
            <person name="Bae S.S."/>
        </authorList>
    </citation>
    <scope>NUCLEOTIDE SEQUENCE [LARGE SCALE GENOMIC DNA]</scope>
    <source>
        <strain evidence="7 8">IMCC1616</strain>
    </source>
</reference>
<dbReference type="PANTHER" id="PTHR44943:SF8">
    <property type="entry name" value="TPR REPEAT-CONTAINING PROTEIN MJ0263"/>
    <property type="match status" value="1"/>
</dbReference>
<dbReference type="Gene3D" id="1.25.40.10">
    <property type="entry name" value="Tetratricopeptide repeat domain"/>
    <property type="match status" value="1"/>
</dbReference>
<keyword evidence="8" id="KW-1185">Reference proteome</keyword>
<dbReference type="PANTHER" id="PTHR44943">
    <property type="entry name" value="CELLULOSE SYNTHASE OPERON PROTEIN C"/>
    <property type="match status" value="1"/>
</dbReference>
<dbReference type="InterPro" id="IPR051685">
    <property type="entry name" value="Ycf3/AcsC/BcsC/TPR_MFPF"/>
</dbReference>
<dbReference type="InterPro" id="IPR010466">
    <property type="entry name" value="DUF1058"/>
</dbReference>
<dbReference type="SUPFAM" id="SSF48452">
    <property type="entry name" value="TPR-like"/>
    <property type="match status" value="1"/>
</dbReference>
<keyword evidence="4" id="KW-0812">Transmembrane</keyword>
<evidence type="ECO:0000256" key="2">
    <source>
        <dbReference type="ARBA" id="ARBA00022803"/>
    </source>
</evidence>
<gene>
    <name evidence="7" type="ORF">AABB81_12085</name>
</gene>
<accession>A0ABU9L2L2</accession>
<proteinExistence type="predicted"/>
<feature type="transmembrane region" description="Helical" evidence="4">
    <location>
        <begin position="145"/>
        <end position="164"/>
    </location>
</feature>
<name>A0ABU9L2L2_9FLAO</name>
<dbReference type="RefSeq" id="WP_342160807.1">
    <property type="nucleotide sequence ID" value="NZ_JBCDNA010000003.1"/>
</dbReference>
<comment type="caution">
    <text evidence="7">The sequence shown here is derived from an EMBL/GenBank/DDBJ whole genome shotgun (WGS) entry which is preliminary data.</text>
</comment>
<protein>
    <submittedName>
        <fullName evidence="7">Tetratricopeptide repeat protein</fullName>
    </submittedName>
</protein>
<keyword evidence="5" id="KW-0732">Signal</keyword>
<dbReference type="InterPro" id="IPR003646">
    <property type="entry name" value="SH3-like_bac-type"/>
</dbReference>
<evidence type="ECO:0000259" key="6">
    <source>
        <dbReference type="SMART" id="SM00287"/>
    </source>
</evidence>
<evidence type="ECO:0000256" key="5">
    <source>
        <dbReference type="SAM" id="SignalP"/>
    </source>
</evidence>
<feature type="transmembrane region" description="Helical" evidence="4">
    <location>
        <begin position="171"/>
        <end position="191"/>
    </location>
</feature>